<accession>A0A1Z5K8A5</accession>
<dbReference type="AlphaFoldDB" id="A0A1Z5K8A5"/>
<dbReference type="PANTHER" id="PTHR14499:SF136">
    <property type="entry name" value="GH08630P"/>
    <property type="match status" value="1"/>
</dbReference>
<dbReference type="GO" id="GO:0051260">
    <property type="term" value="P:protein homooligomerization"/>
    <property type="evidence" value="ECO:0007669"/>
    <property type="project" value="InterPro"/>
</dbReference>
<evidence type="ECO:0000313" key="2">
    <source>
        <dbReference type="EMBL" id="GAX22446.1"/>
    </source>
</evidence>
<evidence type="ECO:0000259" key="1">
    <source>
        <dbReference type="SMART" id="SM00225"/>
    </source>
</evidence>
<dbReference type="Pfam" id="PF02214">
    <property type="entry name" value="BTB_2"/>
    <property type="match status" value="3"/>
</dbReference>
<dbReference type="Proteomes" id="UP000198406">
    <property type="component" value="Unassembled WGS sequence"/>
</dbReference>
<dbReference type="InterPro" id="IPR000210">
    <property type="entry name" value="BTB/POZ_dom"/>
</dbReference>
<comment type="caution">
    <text evidence="2">The sequence shown here is derived from an EMBL/GenBank/DDBJ whole genome shotgun (WGS) entry which is preliminary data.</text>
</comment>
<dbReference type="InterPro" id="IPR003131">
    <property type="entry name" value="T1-type_BTB"/>
</dbReference>
<name>A0A1Z5K8A5_FISSO</name>
<dbReference type="SUPFAM" id="SSF54695">
    <property type="entry name" value="POZ domain"/>
    <property type="match status" value="3"/>
</dbReference>
<feature type="domain" description="BTB" evidence="1">
    <location>
        <begin position="167"/>
        <end position="266"/>
    </location>
</feature>
<dbReference type="PANTHER" id="PTHR14499">
    <property type="entry name" value="POTASSIUM CHANNEL TETRAMERIZATION DOMAIN-CONTAINING"/>
    <property type="match status" value="1"/>
</dbReference>
<sequence length="574" mass="65626">MRWIKPKPEIVSLDVGGVEYKVSIDTLKRSNCYCLLNLVRTYRSDVDGPIHIDRNGRLFGYVLDYLRTGKLLLPSNVSEKDVEEELDYCYFGNGNDDSPKSPIYWYGEEAIEMYSSYEEKPKYGLEYLKELEERVLVLEHSLAQWKERVRSVEATMRHDFSSEKPKTTVRLDVGGVLYKASYHTVMHCEVSLLASLVSEHLKGEDSDKPIFIDRNGRLFEYVLHYLETSDLNVPSWVSRKAVQEELKFYDIDKDMMMTTGKVMITGTCGLKYLRELNNNVGKLEKNLDLWKMKARAVEAAIYVDLESSRVDLPARIRITDAYLPSDMETLRSCLQLNGLVVTFPCYAHVTVDEKMVDESDWQLKPRVRANETETVKDKLITTRHSQKISHENSLNPIRGAAAKRAANGNTKVDYSSSPLSARMESKGSARSEIIRLNVGGTHYEVSLDTLERCKGSMLAKLVSGQWKEGSSEEPIFIDRNGLLFQYVLENLRTTKFHLPDSVSPGAVQEELEYFGIDADMGLESGRYNNHYFLEKAKDIIDSMQGQAAYRAAEESSRVTEKNHRKARTRVFCHD</sequence>
<dbReference type="EMBL" id="BDSP01000184">
    <property type="protein sequence ID" value="GAX22446.1"/>
    <property type="molecule type" value="Genomic_DNA"/>
</dbReference>
<organism evidence="2 3">
    <name type="scientific">Fistulifera solaris</name>
    <name type="common">Oleaginous diatom</name>
    <dbReference type="NCBI Taxonomy" id="1519565"/>
    <lineage>
        <taxon>Eukaryota</taxon>
        <taxon>Sar</taxon>
        <taxon>Stramenopiles</taxon>
        <taxon>Ochrophyta</taxon>
        <taxon>Bacillariophyta</taxon>
        <taxon>Bacillariophyceae</taxon>
        <taxon>Bacillariophycidae</taxon>
        <taxon>Naviculales</taxon>
        <taxon>Naviculaceae</taxon>
        <taxon>Fistulifera</taxon>
    </lineage>
</organism>
<evidence type="ECO:0000313" key="3">
    <source>
        <dbReference type="Proteomes" id="UP000198406"/>
    </source>
</evidence>
<dbReference type="Gene3D" id="3.30.710.10">
    <property type="entry name" value="Potassium Channel Kv1.1, Chain A"/>
    <property type="match status" value="3"/>
</dbReference>
<dbReference type="InParanoid" id="A0A1Z5K8A5"/>
<dbReference type="CDD" id="cd18316">
    <property type="entry name" value="BTB_POZ_KCTD-like"/>
    <property type="match status" value="3"/>
</dbReference>
<dbReference type="OrthoDB" id="45549at2759"/>
<protein>
    <recommendedName>
        <fullName evidence="1">BTB domain-containing protein</fullName>
    </recommendedName>
</protein>
<keyword evidence="3" id="KW-1185">Reference proteome</keyword>
<feature type="domain" description="BTB" evidence="1">
    <location>
        <begin position="9"/>
        <end position="108"/>
    </location>
</feature>
<proteinExistence type="predicted"/>
<gene>
    <name evidence="2" type="ORF">FisN_14Hu060</name>
</gene>
<reference evidence="2 3" key="1">
    <citation type="journal article" date="2015" name="Plant Cell">
        <title>Oil accumulation by the oleaginous diatom Fistulifera solaris as revealed by the genome and transcriptome.</title>
        <authorList>
            <person name="Tanaka T."/>
            <person name="Maeda Y."/>
            <person name="Veluchamy A."/>
            <person name="Tanaka M."/>
            <person name="Abida H."/>
            <person name="Marechal E."/>
            <person name="Bowler C."/>
            <person name="Muto M."/>
            <person name="Sunaga Y."/>
            <person name="Tanaka M."/>
            <person name="Yoshino T."/>
            <person name="Taniguchi T."/>
            <person name="Fukuda Y."/>
            <person name="Nemoto M."/>
            <person name="Matsumoto M."/>
            <person name="Wong P.S."/>
            <person name="Aburatani S."/>
            <person name="Fujibuchi W."/>
        </authorList>
    </citation>
    <scope>NUCLEOTIDE SEQUENCE [LARGE SCALE GENOMIC DNA]</scope>
    <source>
        <strain evidence="2 3">JPCC DA0580</strain>
    </source>
</reference>
<dbReference type="SMART" id="SM00225">
    <property type="entry name" value="BTB"/>
    <property type="match status" value="3"/>
</dbReference>
<dbReference type="InterPro" id="IPR011333">
    <property type="entry name" value="SKP1/BTB/POZ_sf"/>
</dbReference>
<feature type="domain" description="BTB" evidence="1">
    <location>
        <begin position="432"/>
        <end position="531"/>
    </location>
</feature>